<dbReference type="RefSeq" id="YP_010052056.1">
    <property type="nucleotide sequence ID" value="NC_054451.1"/>
</dbReference>
<evidence type="ECO:0000313" key="2">
    <source>
        <dbReference type="Proteomes" id="UP000293661"/>
    </source>
</evidence>
<keyword evidence="2" id="KW-1185">Reference proteome</keyword>
<dbReference type="Proteomes" id="UP000293661">
    <property type="component" value="Segment"/>
</dbReference>
<evidence type="ECO:0000313" key="1">
    <source>
        <dbReference type="EMBL" id="QBI97297.1"/>
    </source>
</evidence>
<accession>A0A481VUN4</accession>
<name>A0A481VUN4_9CAUD</name>
<gene>
    <name evidence="1" type="primary">53</name>
    <name evidence="1" type="ORF">SEA_KEVIN1_53</name>
</gene>
<dbReference type="EMBL" id="MK524500">
    <property type="protein sequence ID" value="QBI97297.1"/>
    <property type="molecule type" value="Genomic_DNA"/>
</dbReference>
<sequence length="80" mass="8858">MLQWTNRDHVAGTQTAVGLLGVYSVQRIGPEWLLQGVGHDGMNLLQIPPSGKWFASIDSARTWANELDRTKPVEWQISGA</sequence>
<proteinExistence type="predicted"/>
<reference evidence="1 2" key="1">
    <citation type="submission" date="2019-02" db="EMBL/GenBank/DDBJ databases">
        <authorList>
            <person name="Zhang K.D."/>
            <person name="Akoto F."/>
            <person name="Faltine-Gonzalez D.Z."/>
            <person name="Kenna M.A."/>
            <person name="Korenberg J.B."/>
            <person name="Mageeney C.M."/>
            <person name="Mendello K.R."/>
            <person name="Pyfer L.M."/>
            <person name="Ramirez W.A."/>
            <person name="Reisner J.R."/>
            <person name="Thoonkuzhy M.J."/>
            <person name="Veliz C.A."/>
            <person name="Zuilkoski C.M."/>
            <person name="Ware V.C."/>
            <person name="Garlena R.A."/>
            <person name="Russell D.A."/>
            <person name="Pope W.H."/>
            <person name="Jacobs-Sera D."/>
            <person name="Hatfull G.F."/>
        </authorList>
    </citation>
    <scope>NUCLEOTIDE SEQUENCE [LARGE SCALE GENOMIC DNA]</scope>
</reference>
<organism evidence="1 2">
    <name type="scientific">Mycobacterium phage Kevin1</name>
    <dbReference type="NCBI Taxonomy" id="2530132"/>
    <lineage>
        <taxon>Viruses</taxon>
        <taxon>Duplodnaviria</taxon>
        <taxon>Heunggongvirae</taxon>
        <taxon>Uroviricota</taxon>
        <taxon>Caudoviricetes</taxon>
        <taxon>Nclasvirinae</taxon>
        <taxon>Charlievirus</taxon>
        <taxon>Charlievirus Kevin1</taxon>
    </lineage>
</organism>
<dbReference type="GeneID" id="64367868"/>
<dbReference type="KEGG" id="vg:64367868"/>
<protein>
    <submittedName>
        <fullName evidence="1">Uncharacterized protein</fullName>
    </submittedName>
</protein>